<feature type="domain" description="Polymerase/histidinol phosphatase N-terminal" evidence="3">
    <location>
        <begin position="404"/>
        <end position="470"/>
    </location>
</feature>
<evidence type="ECO:0000256" key="2">
    <source>
        <dbReference type="ARBA" id="ARBA00022679"/>
    </source>
</evidence>
<sequence>MSPEPLTIAQVTPHPWEDDHDVNSHVRALADELAGRGHRVLVLAPSRTPELVRESRRLIRAAREDPQRLFAPSGPVRVLGVGELLPMPPARRAAAPALPLDIARTIEEALTSASLDVVHVHEPFAPSASSAALRHSRALNVGTFHHPNERVFATQVARRFVELFFGRLDARITAHSATADLVARSFPSSYEVIPAGVALQAARRRSGPLHIAYCAREERAALRLFLRALRQLPTDSDWRATIFVPAGGAPIAPLGRHLRERLRILTAEETSEAEVMRDADVLVAASAGVAPDPALLSRATAARALVVAAEIGVYEDALEGGGLGLLFERGDADTLAALLARLARDPAIGDEVHARVQAAEGRLSWERVAAEHEALYRRLAARRHRPGRDPQRQARLARRRLIDVDLHMHTDHSSDCATPVEVLLATAREQGLGAIAVTDHNEISGALEARERAAEFDVRVIVGEEVKTAGQGEVIGLFIEEKIPRGMTLQATIAEIKRQGGLVYVPHPFDRLHAVPDYEHLLDVLGDIDLLEVFNPRVAIREFNEEAIRFAAKYRLAAGAGSDSHVPKGLGSVRVRMRDFEDAGEFLEALHDADIIGSYSSLGYVQVQAIKFLQTRVTPVTAREASRRRRVRKAVASTDRNR</sequence>
<dbReference type="InterPro" id="IPR003141">
    <property type="entry name" value="Pol/His_phosphatase_N"/>
</dbReference>
<dbReference type="GO" id="GO:0004534">
    <property type="term" value="F:5'-3' RNA exonuclease activity"/>
    <property type="evidence" value="ECO:0007669"/>
    <property type="project" value="TreeGrafter"/>
</dbReference>
<dbReference type="GO" id="GO:0035312">
    <property type="term" value="F:5'-3' DNA exonuclease activity"/>
    <property type="evidence" value="ECO:0007669"/>
    <property type="project" value="TreeGrafter"/>
</dbReference>
<reference evidence="4" key="1">
    <citation type="submission" date="2020-02" db="EMBL/GenBank/DDBJ databases">
        <authorList>
            <person name="Meier V. D."/>
        </authorList>
    </citation>
    <scope>NUCLEOTIDE SEQUENCE</scope>
    <source>
        <strain evidence="4">AVDCRST_MAG69</strain>
    </source>
</reference>
<dbReference type="PANTHER" id="PTHR42924:SF3">
    <property type="entry name" value="POLYMERASE_HISTIDINOL PHOSPHATASE N-TERMINAL DOMAIN-CONTAINING PROTEIN"/>
    <property type="match status" value="1"/>
</dbReference>
<evidence type="ECO:0000259" key="3">
    <source>
        <dbReference type="SMART" id="SM00481"/>
    </source>
</evidence>
<protein>
    <recommendedName>
        <fullName evidence="3">Polymerase/histidinol phosphatase N-terminal domain-containing protein</fullName>
    </recommendedName>
</protein>
<dbReference type="Gene3D" id="3.20.20.140">
    <property type="entry name" value="Metal-dependent hydrolases"/>
    <property type="match status" value="1"/>
</dbReference>
<organism evidence="4">
    <name type="scientific">uncultured Solirubrobacteraceae bacterium</name>
    <dbReference type="NCBI Taxonomy" id="1162706"/>
    <lineage>
        <taxon>Bacteria</taxon>
        <taxon>Bacillati</taxon>
        <taxon>Actinomycetota</taxon>
        <taxon>Thermoleophilia</taxon>
        <taxon>Solirubrobacterales</taxon>
        <taxon>Solirubrobacteraceae</taxon>
        <taxon>environmental samples</taxon>
    </lineage>
</organism>
<dbReference type="InterPro" id="IPR016195">
    <property type="entry name" value="Pol/histidinol_Pase-like"/>
</dbReference>
<dbReference type="EMBL" id="CADCVP010000201">
    <property type="protein sequence ID" value="CAA9500884.1"/>
    <property type="molecule type" value="Genomic_DNA"/>
</dbReference>
<dbReference type="Pfam" id="PF13263">
    <property type="entry name" value="PHP_C"/>
    <property type="match status" value="1"/>
</dbReference>
<dbReference type="CDD" id="cd07432">
    <property type="entry name" value="PHP_HisPPase"/>
    <property type="match status" value="1"/>
</dbReference>
<keyword evidence="2" id="KW-0808">Transferase</keyword>
<dbReference type="AlphaFoldDB" id="A0A6J4SJM3"/>
<dbReference type="Pfam" id="PF02811">
    <property type="entry name" value="PHP"/>
    <property type="match status" value="1"/>
</dbReference>
<name>A0A6J4SJM3_9ACTN</name>
<gene>
    <name evidence="4" type="ORF">AVDCRST_MAG69-1890</name>
</gene>
<proteinExistence type="predicted"/>
<dbReference type="PANTHER" id="PTHR42924">
    <property type="entry name" value="EXONUCLEASE"/>
    <property type="match status" value="1"/>
</dbReference>
<evidence type="ECO:0000313" key="4">
    <source>
        <dbReference type="EMBL" id="CAA9500884.1"/>
    </source>
</evidence>
<dbReference type="InterPro" id="IPR028098">
    <property type="entry name" value="Glyco_trans_4-like_N"/>
</dbReference>
<dbReference type="Pfam" id="PF13692">
    <property type="entry name" value="Glyco_trans_1_4"/>
    <property type="match status" value="1"/>
</dbReference>
<dbReference type="GO" id="GO:0016757">
    <property type="term" value="F:glycosyltransferase activity"/>
    <property type="evidence" value="ECO:0007669"/>
    <property type="project" value="UniProtKB-KW"/>
</dbReference>
<dbReference type="NCBIfam" id="NF038032">
    <property type="entry name" value="CehA_McbA_metalo"/>
    <property type="match status" value="1"/>
</dbReference>
<dbReference type="SMART" id="SM00481">
    <property type="entry name" value="POLIIIAc"/>
    <property type="match status" value="1"/>
</dbReference>
<accession>A0A6J4SJM3</accession>
<dbReference type="InterPro" id="IPR004013">
    <property type="entry name" value="PHP_dom"/>
</dbReference>
<evidence type="ECO:0000256" key="1">
    <source>
        <dbReference type="ARBA" id="ARBA00022676"/>
    </source>
</evidence>
<dbReference type="Pfam" id="PF13439">
    <property type="entry name" value="Glyco_transf_4"/>
    <property type="match status" value="1"/>
</dbReference>
<dbReference type="InterPro" id="IPR052018">
    <property type="entry name" value="PHP_domain"/>
</dbReference>
<dbReference type="SUPFAM" id="SSF89550">
    <property type="entry name" value="PHP domain-like"/>
    <property type="match status" value="1"/>
</dbReference>
<dbReference type="SUPFAM" id="SSF53756">
    <property type="entry name" value="UDP-Glycosyltransferase/glycogen phosphorylase"/>
    <property type="match status" value="1"/>
</dbReference>
<keyword evidence="1" id="KW-0328">Glycosyltransferase</keyword>
<dbReference type="Gene3D" id="3.40.50.2000">
    <property type="entry name" value="Glycogen Phosphorylase B"/>
    <property type="match status" value="2"/>
</dbReference>